<reference evidence="6 7" key="2">
    <citation type="journal article" date="2011" name="Stand. Genomic Sci.">
        <title>Complete genome sequence of Ferroglobus placidus AEDII12DO.</title>
        <authorList>
            <person name="Anderson I."/>
            <person name="Risso C."/>
            <person name="Holmes D."/>
            <person name="Lucas S."/>
            <person name="Copeland A."/>
            <person name="Lapidus A."/>
            <person name="Cheng J.F."/>
            <person name="Bruce D."/>
            <person name="Goodwin L."/>
            <person name="Pitluck S."/>
            <person name="Saunders E."/>
            <person name="Brettin T."/>
            <person name="Detter J.C."/>
            <person name="Han C."/>
            <person name="Tapia R."/>
            <person name="Larimer F."/>
            <person name="Land M."/>
            <person name="Hauser L."/>
            <person name="Woyke T."/>
            <person name="Lovley D."/>
            <person name="Kyrpides N."/>
            <person name="Ivanova N."/>
        </authorList>
    </citation>
    <scope>NUCLEOTIDE SEQUENCE [LARGE SCALE GENOMIC DNA]</scope>
    <source>
        <strain evidence="7">DSM 10642 / AEDII12DO</strain>
    </source>
</reference>
<dbReference type="CDD" id="cd02947">
    <property type="entry name" value="TRX_family"/>
    <property type="match status" value="1"/>
</dbReference>
<gene>
    <name evidence="6" type="ordered locus">Ferp_2240</name>
</gene>
<dbReference type="Proteomes" id="UP000002613">
    <property type="component" value="Chromosome"/>
</dbReference>
<dbReference type="STRING" id="589924.Ferp_2240"/>
<evidence type="ECO:0000256" key="3">
    <source>
        <dbReference type="ARBA" id="ARBA00023157"/>
    </source>
</evidence>
<dbReference type="PROSITE" id="PS51352">
    <property type="entry name" value="THIOREDOXIN_2"/>
    <property type="match status" value="1"/>
</dbReference>
<evidence type="ECO:0000313" key="6">
    <source>
        <dbReference type="EMBL" id="ADC66366.1"/>
    </source>
</evidence>
<dbReference type="InterPro" id="IPR036249">
    <property type="entry name" value="Thioredoxin-like_sf"/>
</dbReference>
<name>D3S0X5_FERPA</name>
<dbReference type="GO" id="GO:0015035">
    <property type="term" value="F:protein-disulfide reductase activity"/>
    <property type="evidence" value="ECO:0007669"/>
    <property type="project" value="InterPro"/>
</dbReference>
<dbReference type="Pfam" id="PF00085">
    <property type="entry name" value="Thioredoxin"/>
    <property type="match status" value="1"/>
</dbReference>
<keyword evidence="3" id="KW-1015">Disulfide bond</keyword>
<dbReference type="EMBL" id="CP001899">
    <property type="protein sequence ID" value="ADC66366.1"/>
    <property type="molecule type" value="Genomic_DNA"/>
</dbReference>
<dbReference type="OrthoDB" id="35385at2157"/>
<dbReference type="NCBIfam" id="TIGR01068">
    <property type="entry name" value="thioredoxin"/>
    <property type="match status" value="1"/>
</dbReference>
<dbReference type="eggNOG" id="arCOG01972">
    <property type="taxonomic scope" value="Archaea"/>
</dbReference>
<dbReference type="HOGENOM" id="CLU_090389_10_1_2"/>
<evidence type="ECO:0000313" key="7">
    <source>
        <dbReference type="Proteomes" id="UP000002613"/>
    </source>
</evidence>
<keyword evidence="2" id="KW-0249">Electron transport</keyword>
<feature type="domain" description="Thioredoxin" evidence="5">
    <location>
        <begin position="10"/>
        <end position="139"/>
    </location>
</feature>
<dbReference type="PANTHER" id="PTHR45663">
    <property type="entry name" value="GEO12009P1"/>
    <property type="match status" value="1"/>
</dbReference>
<dbReference type="Gene3D" id="3.40.30.10">
    <property type="entry name" value="Glutaredoxin"/>
    <property type="match status" value="1"/>
</dbReference>
<evidence type="ECO:0000259" key="5">
    <source>
        <dbReference type="PROSITE" id="PS51352"/>
    </source>
</evidence>
<dbReference type="PANTHER" id="PTHR45663:SF11">
    <property type="entry name" value="GEO12009P1"/>
    <property type="match status" value="1"/>
</dbReference>
<dbReference type="FunFam" id="3.40.30.10:FF:000001">
    <property type="entry name" value="Thioredoxin"/>
    <property type="match status" value="1"/>
</dbReference>
<dbReference type="RefSeq" id="WP_012966704.1">
    <property type="nucleotide sequence ID" value="NC_013849.1"/>
</dbReference>
<dbReference type="AlphaFoldDB" id="D3S0X5"/>
<reference evidence="7" key="1">
    <citation type="submission" date="2010-02" db="EMBL/GenBank/DDBJ databases">
        <title>Complete sequence of Ferroglobus placidus DSM 10642.</title>
        <authorList>
            <consortium name="US DOE Joint Genome Institute"/>
            <person name="Lucas S."/>
            <person name="Copeland A."/>
            <person name="Lapidus A."/>
            <person name="Cheng J.-F."/>
            <person name="Bruce D."/>
            <person name="Goodwin L."/>
            <person name="Pitluck S."/>
            <person name="Saunders E."/>
            <person name="Brettin T."/>
            <person name="Detter J.C."/>
            <person name="Han C."/>
            <person name="Tapia R."/>
            <person name="Larimer F."/>
            <person name="Land M."/>
            <person name="Hauser L."/>
            <person name="Kyrpides N."/>
            <person name="Ivanova N."/>
            <person name="Holmes D."/>
            <person name="Lovley D."/>
            <person name="Kyrpides N."/>
            <person name="Anderson I.J."/>
            <person name="Woyke T."/>
        </authorList>
    </citation>
    <scope>NUCLEOTIDE SEQUENCE [LARGE SCALE GENOMIC DNA]</scope>
    <source>
        <strain evidence="7">DSM 10642 / AEDII12DO</strain>
    </source>
</reference>
<dbReference type="GeneID" id="8779779"/>
<keyword evidence="4" id="KW-0676">Redox-active center</keyword>
<accession>D3S0X5</accession>
<dbReference type="SUPFAM" id="SSF52833">
    <property type="entry name" value="Thioredoxin-like"/>
    <property type="match status" value="1"/>
</dbReference>
<dbReference type="GO" id="GO:0005737">
    <property type="term" value="C:cytoplasm"/>
    <property type="evidence" value="ECO:0007669"/>
    <property type="project" value="TreeGrafter"/>
</dbReference>
<dbReference type="PaxDb" id="589924-Ferp_2240"/>
<dbReference type="InterPro" id="IPR013766">
    <property type="entry name" value="Thioredoxin_domain"/>
</dbReference>
<dbReference type="PRINTS" id="PR00421">
    <property type="entry name" value="THIOREDOXIN"/>
</dbReference>
<keyword evidence="7" id="KW-1185">Reference proteome</keyword>
<organism evidence="6 7">
    <name type="scientific">Ferroglobus placidus (strain DSM 10642 / AEDII12DO)</name>
    <dbReference type="NCBI Taxonomy" id="589924"/>
    <lineage>
        <taxon>Archaea</taxon>
        <taxon>Methanobacteriati</taxon>
        <taxon>Methanobacteriota</taxon>
        <taxon>Archaeoglobi</taxon>
        <taxon>Archaeoglobales</taxon>
        <taxon>Archaeoglobaceae</taxon>
        <taxon>Ferroglobus</taxon>
    </lineage>
</organism>
<dbReference type="KEGG" id="fpl:Ferp_2240"/>
<evidence type="ECO:0000256" key="2">
    <source>
        <dbReference type="ARBA" id="ARBA00022982"/>
    </source>
</evidence>
<sequence>MDELEKIRKKKLMELMKKMSGEGGYQGKQAEKYPDKPIEVNSSNFDEILKKYENVVVDFWAEWCMPCRMIAPIIEQLAKEYAGKVVFAKLNTDENPQIAARYGITGIPTLIFFKNGKPVDKIIGAYPKGEIERWIKRNL</sequence>
<protein>
    <submittedName>
        <fullName evidence="6">Thioredoxin</fullName>
    </submittedName>
</protein>
<evidence type="ECO:0000256" key="4">
    <source>
        <dbReference type="ARBA" id="ARBA00023284"/>
    </source>
</evidence>
<dbReference type="InterPro" id="IPR005746">
    <property type="entry name" value="Thioredoxin"/>
</dbReference>
<keyword evidence="1" id="KW-0813">Transport</keyword>
<evidence type="ECO:0000256" key="1">
    <source>
        <dbReference type="ARBA" id="ARBA00022448"/>
    </source>
</evidence>
<proteinExistence type="predicted"/>